<accession>A0ABS7S659</accession>
<gene>
    <name evidence="3" type="ORF">KCQ71_05340</name>
</gene>
<keyword evidence="4" id="KW-1185">Reference proteome</keyword>
<dbReference type="InterPro" id="IPR012341">
    <property type="entry name" value="6hp_glycosidase-like_sf"/>
</dbReference>
<dbReference type="InterPro" id="IPR010819">
    <property type="entry name" value="AGE/CE"/>
</dbReference>
<dbReference type="Proteomes" id="UP000826651">
    <property type="component" value="Unassembled WGS sequence"/>
</dbReference>
<protein>
    <submittedName>
        <fullName evidence="3">AGE family epimerase/isomerase</fullName>
    </submittedName>
</protein>
<dbReference type="Pfam" id="PF07221">
    <property type="entry name" value="GlcNAc_2-epim"/>
    <property type="match status" value="1"/>
</dbReference>
<dbReference type="EMBL" id="JAGSHT010000005">
    <property type="protein sequence ID" value="MBZ2195567.1"/>
    <property type="molecule type" value="Genomic_DNA"/>
</dbReference>
<keyword evidence="2" id="KW-0413">Isomerase</keyword>
<dbReference type="RefSeq" id="WP_223403953.1">
    <property type="nucleotide sequence ID" value="NZ_JAGSHT010000005.1"/>
</dbReference>
<sequence>MDDGGPPVERTGAGGEGVLIDSPGHRLRLDREARRLLEFGRAARLPEGGFGWLDATGVPTPGRPRMLYVTCRMTHAFALGTLLGVDGSAELVDHGLQALRGLFGDRAHGGWFTSVGADGPADDRKWSYPHAFVVLAAASAATIGRPGATELLDDALHVMAERFWDEEAGMVVEQWDVGFTRLDPERGANANMHAVEAFLAAWAATGRDVWRDRALRIGSRMVDVARRHEWRLPEHYDAAWHPALDRYRDRPRDPFKPFGATPGHGLEWARLLVQLHLAYESAPGGSPAWLIPAAEQLADAAVRDGWHVDGAPGFVYTVDWEGTPVIRSRLHWVTCEALGAAAMLWQVTGDERHARRYETWWAYAERYLIDELRGSWHHELDEHNAPSATIRDGKADAYHALQAVLLPRLPPTAAVAPGVARLRAH</sequence>
<dbReference type="SUPFAM" id="SSF48208">
    <property type="entry name" value="Six-hairpin glycosidases"/>
    <property type="match status" value="1"/>
</dbReference>
<evidence type="ECO:0000313" key="3">
    <source>
        <dbReference type="EMBL" id="MBZ2195567.1"/>
    </source>
</evidence>
<evidence type="ECO:0000313" key="4">
    <source>
        <dbReference type="Proteomes" id="UP000826651"/>
    </source>
</evidence>
<comment type="similarity">
    <text evidence="1">Belongs to the N-acylglucosamine 2-epimerase family.</text>
</comment>
<comment type="caution">
    <text evidence="3">The sequence shown here is derived from an EMBL/GenBank/DDBJ whole genome shotgun (WGS) entry which is preliminary data.</text>
</comment>
<name>A0ABS7S659_9MICO</name>
<evidence type="ECO:0000256" key="2">
    <source>
        <dbReference type="ARBA" id="ARBA00023235"/>
    </source>
</evidence>
<reference evidence="3 4" key="1">
    <citation type="submission" date="2021-04" db="EMBL/GenBank/DDBJ databases">
        <title>Ruania sp. nov., isolated from sandy soil of mangrove forest.</title>
        <authorList>
            <person name="Ge X."/>
            <person name="Huang R."/>
            <person name="Liu W."/>
        </authorList>
    </citation>
    <scope>NUCLEOTIDE SEQUENCE [LARGE SCALE GENOMIC DNA]</scope>
    <source>
        <strain evidence="3 4">N2-46</strain>
    </source>
</reference>
<evidence type="ECO:0000256" key="1">
    <source>
        <dbReference type="ARBA" id="ARBA00008558"/>
    </source>
</evidence>
<proteinExistence type="inferred from homology"/>
<dbReference type="Gene3D" id="1.50.10.10">
    <property type="match status" value="1"/>
</dbReference>
<dbReference type="InterPro" id="IPR008928">
    <property type="entry name" value="6-hairpin_glycosidase_sf"/>
</dbReference>
<organism evidence="3 4">
    <name type="scientific">Occultella gossypii</name>
    <dbReference type="NCBI Taxonomy" id="2800820"/>
    <lineage>
        <taxon>Bacteria</taxon>
        <taxon>Bacillati</taxon>
        <taxon>Actinomycetota</taxon>
        <taxon>Actinomycetes</taxon>
        <taxon>Micrococcales</taxon>
        <taxon>Ruaniaceae</taxon>
        <taxon>Occultella</taxon>
    </lineage>
</organism>
<dbReference type="PANTHER" id="PTHR15108">
    <property type="entry name" value="N-ACYLGLUCOSAMINE-2-EPIMERASE"/>
    <property type="match status" value="1"/>
</dbReference>